<organism evidence="1 2">
    <name type="scientific">Entomophthora muscae</name>
    <dbReference type="NCBI Taxonomy" id="34485"/>
    <lineage>
        <taxon>Eukaryota</taxon>
        <taxon>Fungi</taxon>
        <taxon>Fungi incertae sedis</taxon>
        <taxon>Zoopagomycota</taxon>
        <taxon>Entomophthoromycotina</taxon>
        <taxon>Entomophthoromycetes</taxon>
        <taxon>Entomophthorales</taxon>
        <taxon>Entomophthoraceae</taxon>
        <taxon>Entomophthora</taxon>
    </lineage>
</organism>
<dbReference type="Proteomes" id="UP001165960">
    <property type="component" value="Unassembled WGS sequence"/>
</dbReference>
<proteinExistence type="predicted"/>
<gene>
    <name evidence="1" type="ORF">DSO57_1004708</name>
</gene>
<evidence type="ECO:0000313" key="2">
    <source>
        <dbReference type="Proteomes" id="UP001165960"/>
    </source>
</evidence>
<comment type="caution">
    <text evidence="1">The sequence shown here is derived from an EMBL/GenBank/DDBJ whole genome shotgun (WGS) entry which is preliminary data.</text>
</comment>
<reference evidence="1" key="1">
    <citation type="submission" date="2022-04" db="EMBL/GenBank/DDBJ databases">
        <title>Genome of the entomopathogenic fungus Entomophthora muscae.</title>
        <authorList>
            <person name="Elya C."/>
            <person name="Lovett B.R."/>
            <person name="Lee E."/>
            <person name="Macias A.M."/>
            <person name="Hajek A.E."/>
            <person name="De Bivort B.L."/>
            <person name="Kasson M.T."/>
            <person name="De Fine Licht H.H."/>
            <person name="Stajich J.E."/>
        </authorList>
    </citation>
    <scope>NUCLEOTIDE SEQUENCE</scope>
    <source>
        <strain evidence="1">Berkeley</strain>
    </source>
</reference>
<name>A0ACC2SXB5_9FUNG</name>
<evidence type="ECO:0000313" key="1">
    <source>
        <dbReference type="EMBL" id="KAJ9066945.1"/>
    </source>
</evidence>
<sequence>MLPYYFLPDIFQYLESNDQRQLRLVSKEWNEFLLPFVFSRLSTDMHDEFEVLLPKYSELVRELHMDSLGDNMVDLLSACKNTTRLSINLKDISPEAALILGEKFYVSPTSTYTMLILPKLAI</sequence>
<keyword evidence="2" id="KW-1185">Reference proteome</keyword>
<protein>
    <submittedName>
        <fullName evidence="1">Uncharacterized protein</fullName>
    </submittedName>
</protein>
<accession>A0ACC2SXB5</accession>
<dbReference type="EMBL" id="QTSX02004272">
    <property type="protein sequence ID" value="KAJ9066945.1"/>
    <property type="molecule type" value="Genomic_DNA"/>
</dbReference>